<dbReference type="InterPro" id="IPR051244">
    <property type="entry name" value="TCAF"/>
</dbReference>
<dbReference type="InterPro" id="IPR042279">
    <property type="entry name" value="Pep_M60_3"/>
</dbReference>
<dbReference type="PANTHER" id="PTHR15730">
    <property type="entry name" value="EXPERIMENTAL AUTOIMMUNE PROSTATITIS ANTIGEN 2-RELATED"/>
    <property type="match status" value="1"/>
</dbReference>
<accession>A0ABU0TV67</accession>
<feature type="signal peptide" evidence="1">
    <location>
        <begin position="1"/>
        <end position="33"/>
    </location>
</feature>
<evidence type="ECO:0000313" key="3">
    <source>
        <dbReference type="EMBL" id="MDQ1122839.1"/>
    </source>
</evidence>
<evidence type="ECO:0000259" key="2">
    <source>
        <dbReference type="PROSITE" id="PS51723"/>
    </source>
</evidence>
<dbReference type="Gene3D" id="3.40.390.80">
    <property type="entry name" value="Peptidase M60, enhancin-like domain 2"/>
    <property type="match status" value="1"/>
</dbReference>
<dbReference type="PANTHER" id="PTHR15730:SF5">
    <property type="entry name" value="SI:CH211-210B2.2-RELATED"/>
    <property type="match status" value="1"/>
</dbReference>
<dbReference type="Gene3D" id="2.60.120.1250">
    <property type="entry name" value="Peptidase M60, enhancin-like domain 1"/>
    <property type="match status" value="1"/>
</dbReference>
<feature type="chain" id="PRO_5045684789" description="Peptidase M60 domain-containing protein" evidence="1">
    <location>
        <begin position="34"/>
        <end position="764"/>
    </location>
</feature>
<proteinExistence type="predicted"/>
<reference evidence="3 4" key="1">
    <citation type="submission" date="2023-07" db="EMBL/GenBank/DDBJ databases">
        <title>Functional and genomic diversity of the sorghum phyllosphere microbiome.</title>
        <authorList>
            <person name="Shade A."/>
        </authorList>
    </citation>
    <scope>NUCLEOTIDE SEQUENCE [LARGE SCALE GENOMIC DNA]</scope>
    <source>
        <strain evidence="3 4">SORGH_AS_1207</strain>
    </source>
</reference>
<dbReference type="Gene3D" id="1.10.390.30">
    <property type="entry name" value="Peptidase M60, enhancin-like domain 3"/>
    <property type="match status" value="1"/>
</dbReference>
<dbReference type="Gene3D" id="2.60.40.1120">
    <property type="entry name" value="Carboxypeptidase-like, regulatory domain"/>
    <property type="match status" value="1"/>
</dbReference>
<dbReference type="EMBL" id="JAUTBF010000001">
    <property type="protein sequence ID" value="MDQ1122839.1"/>
    <property type="molecule type" value="Genomic_DNA"/>
</dbReference>
<dbReference type="InterPro" id="IPR031161">
    <property type="entry name" value="Peptidase_M60_dom"/>
</dbReference>
<evidence type="ECO:0000256" key="1">
    <source>
        <dbReference type="SAM" id="SignalP"/>
    </source>
</evidence>
<organism evidence="3 4">
    <name type="scientific">Microbacterium trichothecenolyticum</name>
    <name type="common">Aureobacterium trichothecenolyticum</name>
    <dbReference type="NCBI Taxonomy" id="69370"/>
    <lineage>
        <taxon>Bacteria</taxon>
        <taxon>Bacillati</taxon>
        <taxon>Actinomycetota</taxon>
        <taxon>Actinomycetes</taxon>
        <taxon>Micrococcales</taxon>
        <taxon>Microbacteriaceae</taxon>
        <taxon>Microbacterium</taxon>
    </lineage>
</organism>
<dbReference type="InterPro" id="IPR006311">
    <property type="entry name" value="TAT_signal"/>
</dbReference>
<keyword evidence="1" id="KW-0732">Signal</keyword>
<name>A0ABU0TV67_MICTR</name>
<feature type="domain" description="Peptidase M60" evidence="2">
    <location>
        <begin position="169"/>
        <end position="472"/>
    </location>
</feature>
<dbReference type="Proteomes" id="UP001226691">
    <property type="component" value="Unassembled WGS sequence"/>
</dbReference>
<dbReference type="PROSITE" id="PS51723">
    <property type="entry name" value="PEPTIDASE_M60"/>
    <property type="match status" value="1"/>
</dbReference>
<comment type="caution">
    <text evidence="3">The sequence shown here is derived from an EMBL/GenBank/DDBJ whole genome shotgun (WGS) entry which is preliminary data.</text>
</comment>
<gene>
    <name evidence="3" type="ORF">QE412_001412</name>
</gene>
<sequence>MTDAPSLGRRAVLAGAAWSAPVVVLLASSPAYAVSGSQTVTVTVWRSSLLAGEVSGIQVDVRAQDGRPAPGAPVALSVSGIPAFFDEAVGTTDADGSFSTVMRVRTTCTPGTGLVAASVGDNGGMASFSVVRRAVIRHSVDGSSTVVVALPHGSQDAIVAPENRGMPHSDPQPTGRWVRAGDVLTVDVDASPSWWLELAIGSRGPMAVFDSDGSVELSRTVLHGGTNTVTADRSGLVFIVNYSEWSAVDATISGGSPNPVWIDGFTDRTEFDGQMNDWSDAPIVTHVADRVFADVQRRVIDAPDVASVYDPAAVISRLDEIRLLTDGVYGLSYDAVGVARKHPGRIYIAGPDSGGAYAFATTQWLSLHVSSGASKALVTGSDLWVLWHEMGHTYQTPDYTWSGLGEVTVNISSLALQKRMTGENMLDKSPDIQDRIARYFSQPVADRDFGALTAESPFFPLFLFDQLRRSFGDDFYPALSQYYRVRRAKGIARAQSDRQKIDAFATAASTVSDRDLGPFFQAWGLTVSEEILAEIARLPALTHDIWTYVLSTDAPIERDVPYNPPTGSLTSGVTSVYLGDATASVSVDDTFSISGAPSTVVARGVVAAQIGPGAGRVYAVLQSPEGTQEVLQRVVAVTAVSALEFVGFYDVMIGSIAISAEGTHLVATSLGNQAHPIYFAGVEYYTVELSNADGIVRASATVRGEDTAEPVVRALHGIPCGEGDVVRVTAAEPGRVRVYRDSAWTTTLTLTTTALQIVGGCFVV</sequence>
<protein>
    <recommendedName>
        <fullName evidence="2">Peptidase M60 domain-containing protein</fullName>
    </recommendedName>
</protein>
<evidence type="ECO:0000313" key="4">
    <source>
        <dbReference type="Proteomes" id="UP001226691"/>
    </source>
</evidence>
<keyword evidence="4" id="KW-1185">Reference proteome</keyword>
<dbReference type="Pfam" id="PF13402">
    <property type="entry name" value="Peptidase_M60"/>
    <property type="match status" value="1"/>
</dbReference>
<dbReference type="SMART" id="SM01276">
    <property type="entry name" value="M60-like"/>
    <property type="match status" value="1"/>
</dbReference>
<dbReference type="PROSITE" id="PS51318">
    <property type="entry name" value="TAT"/>
    <property type="match status" value="1"/>
</dbReference>
<dbReference type="RefSeq" id="WP_307481546.1">
    <property type="nucleotide sequence ID" value="NZ_JAUTBF010000001.1"/>
</dbReference>